<proteinExistence type="predicted"/>
<dbReference type="OrthoDB" id="7859381at2"/>
<dbReference type="PROSITE" id="PS50943">
    <property type="entry name" value="HTH_CROC1"/>
    <property type="match status" value="1"/>
</dbReference>
<dbReference type="EMBL" id="QLSV01000001">
    <property type="protein sequence ID" value="RAR51049.1"/>
    <property type="molecule type" value="Genomic_DNA"/>
</dbReference>
<organism evidence="2 3">
    <name type="scientific">Flavobacterium lacus</name>
    <dbReference type="NCBI Taxonomy" id="1353778"/>
    <lineage>
        <taxon>Bacteria</taxon>
        <taxon>Pseudomonadati</taxon>
        <taxon>Bacteroidota</taxon>
        <taxon>Flavobacteriia</taxon>
        <taxon>Flavobacteriales</taxon>
        <taxon>Flavobacteriaceae</taxon>
        <taxon>Flavobacterium</taxon>
    </lineage>
</organism>
<gene>
    <name evidence="2" type="ORF">B0I10_101222</name>
</gene>
<dbReference type="GO" id="GO:0003677">
    <property type="term" value="F:DNA binding"/>
    <property type="evidence" value="ECO:0007669"/>
    <property type="project" value="InterPro"/>
</dbReference>
<dbReference type="InterPro" id="IPR010982">
    <property type="entry name" value="Lambda_DNA-bd_dom_sf"/>
</dbReference>
<protein>
    <submittedName>
        <fullName evidence="2">Helix-turn-helix protein</fullName>
    </submittedName>
</protein>
<feature type="domain" description="HTH cro/C1-type" evidence="1">
    <location>
        <begin position="9"/>
        <end position="63"/>
    </location>
</feature>
<dbReference type="SMART" id="SM00530">
    <property type="entry name" value="HTH_XRE"/>
    <property type="match status" value="1"/>
</dbReference>
<dbReference type="SUPFAM" id="SSF47413">
    <property type="entry name" value="lambda repressor-like DNA-binding domains"/>
    <property type="match status" value="1"/>
</dbReference>
<dbReference type="Gene3D" id="1.10.260.40">
    <property type="entry name" value="lambda repressor-like DNA-binding domains"/>
    <property type="match status" value="1"/>
</dbReference>
<dbReference type="RefSeq" id="WP_112084635.1">
    <property type="nucleotide sequence ID" value="NZ_QLSV01000001.1"/>
</dbReference>
<dbReference type="CDD" id="cd00093">
    <property type="entry name" value="HTH_XRE"/>
    <property type="match status" value="1"/>
</dbReference>
<evidence type="ECO:0000313" key="3">
    <source>
        <dbReference type="Proteomes" id="UP000249518"/>
    </source>
</evidence>
<dbReference type="InterPro" id="IPR001387">
    <property type="entry name" value="Cro/C1-type_HTH"/>
</dbReference>
<dbReference type="AlphaFoldDB" id="A0A328X6R2"/>
<comment type="caution">
    <text evidence="2">The sequence shown here is derived from an EMBL/GenBank/DDBJ whole genome shotgun (WGS) entry which is preliminary data.</text>
</comment>
<evidence type="ECO:0000259" key="1">
    <source>
        <dbReference type="PROSITE" id="PS50943"/>
    </source>
</evidence>
<dbReference type="Proteomes" id="UP000249518">
    <property type="component" value="Unassembled WGS sequence"/>
</dbReference>
<name>A0A328X6R2_9FLAO</name>
<dbReference type="Pfam" id="PF01381">
    <property type="entry name" value="HTH_3"/>
    <property type="match status" value="1"/>
</dbReference>
<keyword evidence="3" id="KW-1185">Reference proteome</keyword>
<evidence type="ECO:0000313" key="2">
    <source>
        <dbReference type="EMBL" id="RAR51049.1"/>
    </source>
</evidence>
<reference evidence="2 3" key="1">
    <citation type="submission" date="2018-06" db="EMBL/GenBank/DDBJ databases">
        <title>Genomic Encyclopedia of Type Strains, Phase III (KMG-III): the genomes of soil and plant-associated and newly described type strains.</title>
        <authorList>
            <person name="Whitman W."/>
        </authorList>
    </citation>
    <scope>NUCLEOTIDE SEQUENCE [LARGE SCALE GENOMIC DNA]</scope>
    <source>
        <strain evidence="2 3">CGMCC 1.12504</strain>
    </source>
</reference>
<sequence>MGLLVFEIIKIERVKKKLTQNELAKKLKISQTHYARLERGERELSFKIFSKIVEILDIDSNQILSAVHNKPIYDLNKSEINLLDFKNEIIEELEKKIKNSI</sequence>
<accession>A0A328X6R2</accession>